<protein>
    <submittedName>
        <fullName evidence="6">Methyl-accepting chemotaxis protein</fullName>
    </submittedName>
</protein>
<evidence type="ECO:0000313" key="7">
    <source>
        <dbReference type="Proteomes" id="UP001056201"/>
    </source>
</evidence>
<dbReference type="EMBL" id="CP097635">
    <property type="protein sequence ID" value="URI07522.1"/>
    <property type="molecule type" value="Genomic_DNA"/>
</dbReference>
<dbReference type="CDD" id="cd11386">
    <property type="entry name" value="MCP_signal"/>
    <property type="match status" value="1"/>
</dbReference>
<dbReference type="PRINTS" id="PR00260">
    <property type="entry name" value="CHEMTRNSDUCR"/>
</dbReference>
<dbReference type="Pfam" id="PF00015">
    <property type="entry name" value="MCPsignal"/>
    <property type="match status" value="1"/>
</dbReference>
<keyword evidence="3" id="KW-0807">Transducer</keyword>
<evidence type="ECO:0000313" key="6">
    <source>
        <dbReference type="EMBL" id="URI07522.1"/>
    </source>
</evidence>
<feature type="domain" description="Methyl-accepting transducer" evidence="5">
    <location>
        <begin position="276"/>
        <end position="505"/>
    </location>
</feature>
<dbReference type="Pfam" id="PF12729">
    <property type="entry name" value="4HB_MCP_1"/>
    <property type="match status" value="1"/>
</dbReference>
<organism evidence="6 7">
    <name type="scientific">Aquincola tertiaricarbonis</name>
    <dbReference type="NCBI Taxonomy" id="391953"/>
    <lineage>
        <taxon>Bacteria</taxon>
        <taxon>Pseudomonadati</taxon>
        <taxon>Pseudomonadota</taxon>
        <taxon>Betaproteobacteria</taxon>
        <taxon>Burkholderiales</taxon>
        <taxon>Sphaerotilaceae</taxon>
        <taxon>Aquincola</taxon>
    </lineage>
</organism>
<reference evidence="6" key="1">
    <citation type="submission" date="2022-05" db="EMBL/GenBank/DDBJ databases">
        <title>An RpoN-dependent PEP-CTERM gene is involved in floc formation of an Aquincola tertiaricarbonis strain.</title>
        <authorList>
            <person name="Qiu D."/>
            <person name="Xia M."/>
        </authorList>
    </citation>
    <scope>NUCLEOTIDE SEQUENCE</scope>
    <source>
        <strain evidence="6">RN12</strain>
    </source>
</reference>
<evidence type="ECO:0000259" key="5">
    <source>
        <dbReference type="PROSITE" id="PS50111"/>
    </source>
</evidence>
<dbReference type="InterPro" id="IPR051310">
    <property type="entry name" value="MCP_chemotaxis"/>
</dbReference>
<sequence>MHLSNLSVSRRLQSAFAVILAILAIVAGIAMLKVHTIESALRANGEEHARIQRYAINFRGSAHDRAIAIRDYALATTDEQRRKEAEAIAQLARFYAESDAPLQALIGRSADATELQKLYGAIKEIEAQATASTQAVTAAVDQGDAATAQSLLWSRAKPQYVQWLADINRLIEFEETRLQALNTVAMKEAAGFRTVMFTALGLSLMVGVALAAVISRSIVGQLGAEPAQLGQAAERVAAGDLSPVPGAAQAPAGSVLASLGSMQQALSRVVGQVRAASDTIATGSVQIATGNLDLSQRTETQASSLQETAATMDELGTTVRHNADSAAQANELARSASDVAVQGGEVVGRVVTTMQGINESSRKIGDIIGVIDDIAFQTNILALNAAVEAARAGEQGRGFAVVASEVRSLAQRSAGAAKEIKTLINRSVEQVEQGTVLVDDAGKTMGEIVSAIQRVSGIVAEISSASEAQSAGVRQVGQAVSHMDQSTQQNAALVEQSAAAAESLKMQAHELVQAVAVFKLAGSGVPHIEKT</sequence>
<evidence type="ECO:0000256" key="4">
    <source>
        <dbReference type="SAM" id="Phobius"/>
    </source>
</evidence>
<feature type="transmembrane region" description="Helical" evidence="4">
    <location>
        <begin position="12"/>
        <end position="32"/>
    </location>
</feature>
<evidence type="ECO:0000256" key="2">
    <source>
        <dbReference type="ARBA" id="ARBA00029447"/>
    </source>
</evidence>
<keyword evidence="1" id="KW-0488">Methylation</keyword>
<dbReference type="InterPro" id="IPR024478">
    <property type="entry name" value="HlyB_4HB_MCP"/>
</dbReference>
<dbReference type="PANTHER" id="PTHR43531:SF14">
    <property type="entry name" value="METHYL-ACCEPTING CHEMOTAXIS PROTEIN I-RELATED"/>
    <property type="match status" value="1"/>
</dbReference>
<dbReference type="RefSeq" id="WP_250195756.1">
    <property type="nucleotide sequence ID" value="NZ_CP097635.1"/>
</dbReference>
<dbReference type="Proteomes" id="UP001056201">
    <property type="component" value="Chromosome 1"/>
</dbReference>
<keyword evidence="7" id="KW-1185">Reference proteome</keyword>
<dbReference type="SUPFAM" id="SSF58104">
    <property type="entry name" value="Methyl-accepting chemotaxis protein (MCP) signaling domain"/>
    <property type="match status" value="1"/>
</dbReference>
<keyword evidence="4" id="KW-0472">Membrane</keyword>
<keyword evidence="4" id="KW-0812">Transmembrane</keyword>
<accession>A0ABY4S2P9</accession>
<feature type="transmembrane region" description="Helical" evidence="4">
    <location>
        <begin position="195"/>
        <end position="214"/>
    </location>
</feature>
<name>A0ABY4S2P9_AQUTE</name>
<proteinExistence type="inferred from homology"/>
<dbReference type="PANTHER" id="PTHR43531">
    <property type="entry name" value="PROTEIN ICFG"/>
    <property type="match status" value="1"/>
</dbReference>
<gene>
    <name evidence="6" type="ORF">MW290_02555</name>
</gene>
<dbReference type="SMART" id="SM00283">
    <property type="entry name" value="MA"/>
    <property type="match status" value="1"/>
</dbReference>
<dbReference type="Gene3D" id="1.10.287.950">
    <property type="entry name" value="Methyl-accepting chemotaxis protein"/>
    <property type="match status" value="1"/>
</dbReference>
<keyword evidence="4" id="KW-1133">Transmembrane helix</keyword>
<dbReference type="InterPro" id="IPR004089">
    <property type="entry name" value="MCPsignal_dom"/>
</dbReference>
<dbReference type="InterPro" id="IPR004090">
    <property type="entry name" value="Chemotax_Me-accpt_rcpt"/>
</dbReference>
<evidence type="ECO:0000256" key="1">
    <source>
        <dbReference type="ARBA" id="ARBA00022481"/>
    </source>
</evidence>
<dbReference type="PROSITE" id="PS50111">
    <property type="entry name" value="CHEMOTAXIS_TRANSDUC_2"/>
    <property type="match status" value="1"/>
</dbReference>
<evidence type="ECO:0000256" key="3">
    <source>
        <dbReference type="PROSITE-ProRule" id="PRU00284"/>
    </source>
</evidence>
<comment type="similarity">
    <text evidence="2">Belongs to the methyl-accepting chemotaxis (MCP) protein family.</text>
</comment>